<dbReference type="PANTHER" id="PTHR31300:SF33">
    <property type="entry name" value="LIPASE"/>
    <property type="match status" value="1"/>
</dbReference>
<dbReference type="EMBL" id="QZWG01000014">
    <property type="protein sequence ID" value="RZB67728.1"/>
    <property type="molecule type" value="Genomic_DNA"/>
</dbReference>
<gene>
    <name evidence="1" type="ORF">D0Y65_037857</name>
</gene>
<accession>A0A445H292</accession>
<proteinExistence type="predicted"/>
<evidence type="ECO:0000313" key="2">
    <source>
        <dbReference type="Proteomes" id="UP000289340"/>
    </source>
</evidence>
<reference evidence="1 2" key="1">
    <citation type="submission" date="2018-09" db="EMBL/GenBank/DDBJ databases">
        <title>A high-quality reference genome of wild soybean provides a powerful tool to mine soybean genomes.</title>
        <authorList>
            <person name="Xie M."/>
            <person name="Chung C.Y.L."/>
            <person name="Li M.-W."/>
            <person name="Wong F.-L."/>
            <person name="Chan T.-F."/>
            <person name="Lam H.-M."/>
        </authorList>
    </citation>
    <scope>NUCLEOTIDE SEQUENCE [LARGE SCALE GENOMIC DNA]</scope>
    <source>
        <strain evidence="2">cv. W05</strain>
        <tissue evidence="1">Hypocotyl of etiolated seedlings</tissue>
    </source>
</reference>
<keyword evidence="2" id="KW-1185">Reference proteome</keyword>
<dbReference type="Proteomes" id="UP000289340">
    <property type="component" value="Chromosome 14"/>
</dbReference>
<sequence>MKKLCPNLTREDGLETVLEVPIPEEIFTIKSGTSRAWHNMKSWMKPNVESSRSSSLFGGQNTDIQLLLGVVGAPLIPLPITSHNQPITIKSHNTAFLALSSNKNWNFILEASMAKYIVKQYVAAVGGESALNSVESMYAMGEVRVGSEFSAGEECVSSKKMGKVKKVQMKGELGGFVVWQKKPELWCLELVVSGYKISAGSDGKVAWRQTPFHHSHASRGPPRPLRRLLQGLDPRSTGNLFNNSICIGEKTVNNEECFILKLEADSNSLRTRSSSNVEIIRHTVWGYFSQRTGLLVQLEDSHLLKLKSNASDAIFWETNMESLIQDYRTVDGINIAHGGKTWVALSRFGEGPESHSRTRIKEVWQIEEVDFNIKGLSMDCFLPPRDLMRDEEKRVEECRVVASNSKLPYKIQSASSFKISVSKVAAVNVDDSSASETDDEDV</sequence>
<protein>
    <submittedName>
        <fullName evidence="1">Uncharacterized protein</fullName>
    </submittedName>
</protein>
<evidence type="ECO:0000313" key="1">
    <source>
        <dbReference type="EMBL" id="RZB67728.1"/>
    </source>
</evidence>
<dbReference type="PANTHER" id="PTHR31300">
    <property type="entry name" value="LIPASE"/>
    <property type="match status" value="1"/>
</dbReference>
<comment type="caution">
    <text evidence="1">The sequence shown here is derived from an EMBL/GenBank/DDBJ whole genome shotgun (WGS) entry which is preliminary data.</text>
</comment>
<organism evidence="1 2">
    <name type="scientific">Glycine soja</name>
    <name type="common">Wild soybean</name>
    <dbReference type="NCBI Taxonomy" id="3848"/>
    <lineage>
        <taxon>Eukaryota</taxon>
        <taxon>Viridiplantae</taxon>
        <taxon>Streptophyta</taxon>
        <taxon>Embryophyta</taxon>
        <taxon>Tracheophyta</taxon>
        <taxon>Spermatophyta</taxon>
        <taxon>Magnoliopsida</taxon>
        <taxon>eudicotyledons</taxon>
        <taxon>Gunneridae</taxon>
        <taxon>Pentapetalae</taxon>
        <taxon>rosids</taxon>
        <taxon>fabids</taxon>
        <taxon>Fabales</taxon>
        <taxon>Fabaceae</taxon>
        <taxon>Papilionoideae</taxon>
        <taxon>50 kb inversion clade</taxon>
        <taxon>NPAAA clade</taxon>
        <taxon>indigoferoid/millettioid clade</taxon>
        <taxon>Phaseoleae</taxon>
        <taxon>Glycine</taxon>
        <taxon>Glycine subgen. Soja</taxon>
    </lineage>
</organism>
<name>A0A445H292_GLYSO</name>
<dbReference type="Pfam" id="PF04788">
    <property type="entry name" value="DUF620"/>
    <property type="match status" value="1"/>
</dbReference>
<dbReference type="InterPro" id="IPR006873">
    <property type="entry name" value="DUF620"/>
</dbReference>
<dbReference type="AlphaFoldDB" id="A0A445H292"/>